<keyword evidence="2" id="KW-1185">Reference proteome</keyword>
<dbReference type="GO" id="GO:0016874">
    <property type="term" value="F:ligase activity"/>
    <property type="evidence" value="ECO:0007669"/>
    <property type="project" value="UniProtKB-KW"/>
</dbReference>
<name>R9PGE5_PSEHS</name>
<evidence type="ECO:0000313" key="1">
    <source>
        <dbReference type="EMBL" id="GAC97180.1"/>
    </source>
</evidence>
<reference evidence="2" key="1">
    <citation type="journal article" date="2013" name="Genome Announc.">
        <title>Draft genome sequence of the basidiomycetous yeast-like fungus Pseudozyma hubeiensis SY62, which produces an abundant amount of the biosurfactant mannosylerythritol lipids.</title>
        <authorList>
            <person name="Konishi M."/>
            <person name="Hatada Y."/>
            <person name="Horiuchi J."/>
        </authorList>
    </citation>
    <scope>NUCLEOTIDE SEQUENCE [LARGE SCALE GENOMIC DNA]</scope>
    <source>
        <strain evidence="2">SY62</strain>
    </source>
</reference>
<dbReference type="HOGENOM" id="CLU_1917995_0_0_1"/>
<dbReference type="AlphaFoldDB" id="R9PGE5"/>
<gene>
    <name evidence="1" type="ORF">PHSY_004765</name>
</gene>
<keyword evidence="1" id="KW-0436">Ligase</keyword>
<sequence length="132" mass="15322">MRKLVSRLRRYSLLPKRRSRARSSENSISRFDEYRLVCSDVKRRKRTELVAQSRTGSSKRKCRPVHQLLDGISDALDPFHSTSLAHSVLRCQQEPRQGVVKRCCPRSVYALLPLTGFSPSTIRQLQRRGRSR</sequence>
<evidence type="ECO:0000313" key="2">
    <source>
        <dbReference type="Proteomes" id="UP000014071"/>
    </source>
</evidence>
<protein>
    <submittedName>
        <fullName evidence="1">Cysteine-tRNA ligase</fullName>
    </submittedName>
</protein>
<dbReference type="Proteomes" id="UP000014071">
    <property type="component" value="Unassembled WGS sequence"/>
</dbReference>
<dbReference type="GeneID" id="24110046"/>
<proteinExistence type="predicted"/>
<dbReference type="EMBL" id="DF238808">
    <property type="protein sequence ID" value="GAC97180.1"/>
    <property type="molecule type" value="Genomic_DNA"/>
</dbReference>
<organism evidence="1 2">
    <name type="scientific">Pseudozyma hubeiensis (strain SY62)</name>
    <name type="common">Yeast</name>
    <dbReference type="NCBI Taxonomy" id="1305764"/>
    <lineage>
        <taxon>Eukaryota</taxon>
        <taxon>Fungi</taxon>
        <taxon>Dikarya</taxon>
        <taxon>Basidiomycota</taxon>
        <taxon>Ustilaginomycotina</taxon>
        <taxon>Ustilaginomycetes</taxon>
        <taxon>Ustilaginales</taxon>
        <taxon>Ustilaginaceae</taxon>
        <taxon>Pseudozyma</taxon>
    </lineage>
</organism>
<dbReference type="RefSeq" id="XP_012190767.1">
    <property type="nucleotide sequence ID" value="XM_012335377.1"/>
</dbReference>
<accession>R9PGE5</accession>